<evidence type="ECO:0000313" key="2">
    <source>
        <dbReference type="Proteomes" id="UP000789366"/>
    </source>
</evidence>
<accession>A0ACA9LR08</accession>
<gene>
    <name evidence="1" type="ORF">SPELUC_LOCUS4932</name>
</gene>
<proteinExistence type="predicted"/>
<name>A0ACA9LR08_9GLOM</name>
<dbReference type="EMBL" id="CAJVPW010004709">
    <property type="protein sequence ID" value="CAG8544180.1"/>
    <property type="molecule type" value="Genomic_DNA"/>
</dbReference>
<feature type="non-terminal residue" evidence="1">
    <location>
        <position position="1"/>
    </location>
</feature>
<sequence length="176" mass="19502">EPNTVLPANITVPSGNCFQFLLYGSGVQQYQCLINNATRQWSQVGPDAYLINDIKKESFTSKYEVAHHYFQPTPVNGGRITWQSIVKRDDSLVITKLIASSPSPDGSGNVPWLQTQATSNQGNGRFSNITYVLRINSKGGVAPSLDQCGSTYQNSQIVAINYTTEYWYFSTCTNDD</sequence>
<evidence type="ECO:0000313" key="1">
    <source>
        <dbReference type="EMBL" id="CAG8544180.1"/>
    </source>
</evidence>
<keyword evidence="2" id="KW-1185">Reference proteome</keyword>
<protein>
    <submittedName>
        <fullName evidence="1">1734_t:CDS:1</fullName>
    </submittedName>
</protein>
<dbReference type="Proteomes" id="UP000789366">
    <property type="component" value="Unassembled WGS sequence"/>
</dbReference>
<comment type="caution">
    <text evidence="1">The sequence shown here is derived from an EMBL/GenBank/DDBJ whole genome shotgun (WGS) entry which is preliminary data.</text>
</comment>
<organism evidence="1 2">
    <name type="scientific">Cetraspora pellucida</name>
    <dbReference type="NCBI Taxonomy" id="1433469"/>
    <lineage>
        <taxon>Eukaryota</taxon>
        <taxon>Fungi</taxon>
        <taxon>Fungi incertae sedis</taxon>
        <taxon>Mucoromycota</taxon>
        <taxon>Glomeromycotina</taxon>
        <taxon>Glomeromycetes</taxon>
        <taxon>Diversisporales</taxon>
        <taxon>Gigasporaceae</taxon>
        <taxon>Cetraspora</taxon>
    </lineage>
</organism>
<reference evidence="1" key="1">
    <citation type="submission" date="2021-06" db="EMBL/GenBank/DDBJ databases">
        <authorList>
            <person name="Kallberg Y."/>
            <person name="Tangrot J."/>
            <person name="Rosling A."/>
        </authorList>
    </citation>
    <scope>NUCLEOTIDE SEQUENCE</scope>
    <source>
        <strain evidence="1">28 12/20/2015</strain>
    </source>
</reference>